<dbReference type="AlphaFoldDB" id="A0A182QPV7"/>
<dbReference type="Proteomes" id="UP000075886">
    <property type="component" value="Unassembled WGS sequence"/>
</dbReference>
<evidence type="ECO:0000313" key="3">
    <source>
        <dbReference type="Proteomes" id="UP000075886"/>
    </source>
</evidence>
<dbReference type="EnsemblMetazoa" id="AFAF014481-RA">
    <property type="protein sequence ID" value="AFAF014481-PA"/>
    <property type="gene ID" value="AFAF014481"/>
</dbReference>
<dbReference type="VEuPathDB" id="VectorBase:AFAF014481"/>
<accession>A0A182QPV7</accession>
<evidence type="ECO:0000256" key="1">
    <source>
        <dbReference type="SAM" id="MobiDB-lite"/>
    </source>
</evidence>
<sequence length="176" mass="19799">MDAPETSKKLNKKRSKPSEKDQELTTSEITTIPNASAQQIKSLYNAFIKYGAQNADEIRKTVKHIMPSPSLEAFVNDFAIASEEQVLEKVQNSPEFVQCASWSEVLDSVGFRETCNNELPLALRIIAFTEQFPKPEHANGVDFQLLYLNLANMMLGQPIQKMNASTQMILKKVYEG</sequence>
<keyword evidence="3" id="KW-1185">Reference proteome</keyword>
<organism evidence="2 3">
    <name type="scientific">Anopheles farauti</name>
    <dbReference type="NCBI Taxonomy" id="69004"/>
    <lineage>
        <taxon>Eukaryota</taxon>
        <taxon>Metazoa</taxon>
        <taxon>Ecdysozoa</taxon>
        <taxon>Arthropoda</taxon>
        <taxon>Hexapoda</taxon>
        <taxon>Insecta</taxon>
        <taxon>Pterygota</taxon>
        <taxon>Neoptera</taxon>
        <taxon>Endopterygota</taxon>
        <taxon>Diptera</taxon>
        <taxon>Nematocera</taxon>
        <taxon>Culicoidea</taxon>
        <taxon>Culicidae</taxon>
        <taxon>Anophelinae</taxon>
        <taxon>Anopheles</taxon>
    </lineage>
</organism>
<dbReference type="EMBL" id="AXCN02000987">
    <property type="status" value="NOT_ANNOTATED_CDS"/>
    <property type="molecule type" value="Genomic_DNA"/>
</dbReference>
<feature type="region of interest" description="Disordered" evidence="1">
    <location>
        <begin position="1"/>
        <end position="26"/>
    </location>
</feature>
<name>A0A182QPV7_9DIPT</name>
<proteinExistence type="predicted"/>
<protein>
    <submittedName>
        <fullName evidence="2">Uncharacterized protein</fullName>
    </submittedName>
</protein>
<reference evidence="3" key="1">
    <citation type="submission" date="2014-01" db="EMBL/GenBank/DDBJ databases">
        <title>The Genome Sequence of Anopheles farauti FAR1 (V2).</title>
        <authorList>
            <consortium name="The Broad Institute Genomics Platform"/>
            <person name="Neafsey D.E."/>
            <person name="Besansky N."/>
            <person name="Howell P."/>
            <person name="Walton C."/>
            <person name="Young S.K."/>
            <person name="Zeng Q."/>
            <person name="Gargeya S."/>
            <person name="Fitzgerald M."/>
            <person name="Haas B."/>
            <person name="Abouelleil A."/>
            <person name="Allen A.W."/>
            <person name="Alvarado L."/>
            <person name="Arachchi H.M."/>
            <person name="Berlin A.M."/>
            <person name="Chapman S.B."/>
            <person name="Gainer-Dewar J."/>
            <person name="Goldberg J."/>
            <person name="Griggs A."/>
            <person name="Gujja S."/>
            <person name="Hansen M."/>
            <person name="Howarth C."/>
            <person name="Imamovic A."/>
            <person name="Ireland A."/>
            <person name="Larimer J."/>
            <person name="McCowan C."/>
            <person name="Murphy C."/>
            <person name="Pearson M."/>
            <person name="Poon T.W."/>
            <person name="Priest M."/>
            <person name="Roberts A."/>
            <person name="Saif S."/>
            <person name="Shea T."/>
            <person name="Sisk P."/>
            <person name="Sykes S."/>
            <person name="Wortman J."/>
            <person name="Nusbaum C."/>
            <person name="Birren B."/>
        </authorList>
    </citation>
    <scope>NUCLEOTIDE SEQUENCE [LARGE SCALE GENOMIC DNA]</scope>
    <source>
        <strain evidence="3">FAR1</strain>
    </source>
</reference>
<reference evidence="2" key="2">
    <citation type="submission" date="2020-05" db="UniProtKB">
        <authorList>
            <consortium name="EnsemblMetazoa"/>
        </authorList>
    </citation>
    <scope>IDENTIFICATION</scope>
    <source>
        <strain evidence="2">FAR1</strain>
    </source>
</reference>
<evidence type="ECO:0000313" key="2">
    <source>
        <dbReference type="EnsemblMetazoa" id="AFAF014481-PA"/>
    </source>
</evidence>